<evidence type="ECO:0000313" key="3">
    <source>
        <dbReference type="Proteomes" id="UP000789405"/>
    </source>
</evidence>
<evidence type="ECO:0000256" key="1">
    <source>
        <dbReference type="SAM" id="MobiDB-lite"/>
    </source>
</evidence>
<dbReference type="AlphaFoldDB" id="A0A9N9IF76"/>
<gene>
    <name evidence="2" type="ORF">DERYTH_LOCUS15310</name>
</gene>
<organism evidence="2 3">
    <name type="scientific">Dentiscutata erythropus</name>
    <dbReference type="NCBI Taxonomy" id="1348616"/>
    <lineage>
        <taxon>Eukaryota</taxon>
        <taxon>Fungi</taxon>
        <taxon>Fungi incertae sedis</taxon>
        <taxon>Mucoromycota</taxon>
        <taxon>Glomeromycotina</taxon>
        <taxon>Glomeromycetes</taxon>
        <taxon>Diversisporales</taxon>
        <taxon>Gigasporaceae</taxon>
        <taxon>Dentiscutata</taxon>
    </lineage>
</organism>
<dbReference type="EMBL" id="CAJVPY010012301">
    <property type="protein sequence ID" value="CAG8733201.1"/>
    <property type="molecule type" value="Genomic_DNA"/>
</dbReference>
<reference evidence="2" key="1">
    <citation type="submission" date="2021-06" db="EMBL/GenBank/DDBJ databases">
        <authorList>
            <person name="Kallberg Y."/>
            <person name="Tangrot J."/>
            <person name="Rosling A."/>
        </authorList>
    </citation>
    <scope>NUCLEOTIDE SEQUENCE</scope>
    <source>
        <strain evidence="2">MA453B</strain>
    </source>
</reference>
<dbReference type="Proteomes" id="UP000789405">
    <property type="component" value="Unassembled WGS sequence"/>
</dbReference>
<feature type="region of interest" description="Disordered" evidence="1">
    <location>
        <begin position="26"/>
        <end position="51"/>
    </location>
</feature>
<evidence type="ECO:0000313" key="2">
    <source>
        <dbReference type="EMBL" id="CAG8733201.1"/>
    </source>
</evidence>
<accession>A0A9N9IF76</accession>
<sequence length="51" mass="5994">KNTRKDSLDPISPIFAILEKWVTTFSESKEHDSQSKHLRKPKDKQDRAEKV</sequence>
<keyword evidence="3" id="KW-1185">Reference proteome</keyword>
<feature type="non-terminal residue" evidence="2">
    <location>
        <position position="1"/>
    </location>
</feature>
<protein>
    <submittedName>
        <fullName evidence="2">24417_t:CDS:1</fullName>
    </submittedName>
</protein>
<comment type="caution">
    <text evidence="2">The sequence shown here is derived from an EMBL/GenBank/DDBJ whole genome shotgun (WGS) entry which is preliminary data.</text>
</comment>
<proteinExistence type="predicted"/>
<name>A0A9N9IF76_9GLOM</name>